<sequence length="110" mass="12251">MLGALRSRTMAPMRRMANNNMAKRGFKEKPEKDPFTMASFKKNWLSDPGAYPVIVVIVGAMGFCTFFMGRTLLTNPDVRINKKKRASILRYWGNGGDGIPPPKALGGPQY</sequence>
<proteinExistence type="predicted"/>
<reference evidence="3" key="1">
    <citation type="journal article" date="2023" name="Commun. Biol.">
        <title>Genome analysis of Parmales, the sister group of diatoms, reveals the evolutionary specialization of diatoms from phago-mixotrophs to photoautotrophs.</title>
        <authorList>
            <person name="Ban H."/>
            <person name="Sato S."/>
            <person name="Yoshikawa S."/>
            <person name="Yamada K."/>
            <person name="Nakamura Y."/>
            <person name="Ichinomiya M."/>
            <person name="Sato N."/>
            <person name="Blanc-Mathieu R."/>
            <person name="Endo H."/>
            <person name="Kuwata A."/>
            <person name="Ogata H."/>
        </authorList>
    </citation>
    <scope>NUCLEOTIDE SEQUENCE [LARGE SCALE GENOMIC DNA]</scope>
    <source>
        <strain evidence="3">NIES 3701</strain>
    </source>
</reference>
<keyword evidence="1" id="KW-0812">Transmembrane</keyword>
<dbReference type="InterPro" id="IPR010530">
    <property type="entry name" value="B12D"/>
</dbReference>
<evidence type="ECO:0000256" key="1">
    <source>
        <dbReference type="SAM" id="Phobius"/>
    </source>
</evidence>
<keyword evidence="1" id="KW-1133">Transmembrane helix</keyword>
<comment type="caution">
    <text evidence="2">The sequence shown here is derived from an EMBL/GenBank/DDBJ whole genome shotgun (WGS) entry which is preliminary data.</text>
</comment>
<evidence type="ECO:0000313" key="3">
    <source>
        <dbReference type="Proteomes" id="UP001165085"/>
    </source>
</evidence>
<dbReference type="Pfam" id="PF06522">
    <property type="entry name" value="B12D"/>
    <property type="match status" value="1"/>
</dbReference>
<dbReference type="EMBL" id="BRXY01000098">
    <property type="protein sequence ID" value="GMH65031.1"/>
    <property type="molecule type" value="Genomic_DNA"/>
</dbReference>
<keyword evidence="1" id="KW-0472">Membrane</keyword>
<organism evidence="2 3">
    <name type="scientific">Triparma strigata</name>
    <dbReference type="NCBI Taxonomy" id="1606541"/>
    <lineage>
        <taxon>Eukaryota</taxon>
        <taxon>Sar</taxon>
        <taxon>Stramenopiles</taxon>
        <taxon>Ochrophyta</taxon>
        <taxon>Bolidophyceae</taxon>
        <taxon>Parmales</taxon>
        <taxon>Triparmaceae</taxon>
        <taxon>Triparma</taxon>
    </lineage>
</organism>
<accession>A0A9W7A3A8</accession>
<protein>
    <submittedName>
        <fullName evidence="2">Uncharacterized protein</fullName>
    </submittedName>
</protein>
<keyword evidence="3" id="KW-1185">Reference proteome</keyword>
<dbReference type="OrthoDB" id="202195at2759"/>
<gene>
    <name evidence="2" type="ORF">TrST_g9682</name>
</gene>
<feature type="transmembrane region" description="Helical" evidence="1">
    <location>
        <begin position="50"/>
        <end position="73"/>
    </location>
</feature>
<dbReference type="AlphaFoldDB" id="A0A9W7A3A8"/>
<name>A0A9W7A3A8_9STRA</name>
<dbReference type="Proteomes" id="UP001165085">
    <property type="component" value="Unassembled WGS sequence"/>
</dbReference>
<evidence type="ECO:0000313" key="2">
    <source>
        <dbReference type="EMBL" id="GMH65031.1"/>
    </source>
</evidence>